<dbReference type="Proteomes" id="UP001165342">
    <property type="component" value="Unassembled WGS sequence"/>
</dbReference>
<name>A0ABT0S2C7_9SPHN</name>
<proteinExistence type="predicted"/>
<reference evidence="1" key="1">
    <citation type="submission" date="2022-05" db="EMBL/GenBank/DDBJ databases">
        <authorList>
            <person name="Jo J.-H."/>
            <person name="Im W.-T."/>
        </authorList>
    </citation>
    <scope>NUCLEOTIDE SEQUENCE</scope>
    <source>
        <strain evidence="1">SE220</strain>
    </source>
</reference>
<gene>
    <name evidence="1" type="ORF">LZ538_07405</name>
</gene>
<organism evidence="1 2">
    <name type="scientific">Sphingomonas hankyongi</name>
    <dbReference type="NCBI Taxonomy" id="2908209"/>
    <lineage>
        <taxon>Bacteria</taxon>
        <taxon>Pseudomonadati</taxon>
        <taxon>Pseudomonadota</taxon>
        <taxon>Alphaproteobacteria</taxon>
        <taxon>Sphingomonadales</taxon>
        <taxon>Sphingomonadaceae</taxon>
        <taxon>Sphingomonas</taxon>
    </lineage>
</organism>
<keyword evidence="2" id="KW-1185">Reference proteome</keyword>
<accession>A0ABT0S2C7</accession>
<evidence type="ECO:0000313" key="2">
    <source>
        <dbReference type="Proteomes" id="UP001165342"/>
    </source>
</evidence>
<sequence>MTEKSLLPVIRKGRALFYRKSDLDLAFTSK</sequence>
<comment type="caution">
    <text evidence="1">The sequence shown here is derived from an EMBL/GenBank/DDBJ whole genome shotgun (WGS) entry which is preliminary data.</text>
</comment>
<protein>
    <submittedName>
        <fullName evidence="1">Uncharacterized protein</fullName>
    </submittedName>
</protein>
<dbReference type="EMBL" id="JAMGBE010000002">
    <property type="protein sequence ID" value="MCL6729881.1"/>
    <property type="molecule type" value="Genomic_DNA"/>
</dbReference>
<evidence type="ECO:0000313" key="1">
    <source>
        <dbReference type="EMBL" id="MCL6729881.1"/>
    </source>
</evidence>